<feature type="chain" id="PRO_5031275918" evidence="1">
    <location>
        <begin position="17"/>
        <end position="577"/>
    </location>
</feature>
<accession>A0A7S3SDS3</accession>
<sequence length="577" mass="58598">MLKACIMLGVAVNALPADIELAPNGRGTNFATLGGSTHGMTVGAGSQDCTTCYQQSDCFNNGCETASTDCCTTCSGNSDLCGVGIAGVQPCDFCTTSSPAPSPSPSTQDCTTCYQQSDCFNNGCETASTDCCTTCSGNSGLCGVGITGDQPCDFCTTSSPSPSPSPSPGGGAEPWKGASTPVIGVTDLATDFIGEAQYNSIAWTDGMIGETAPFDIKKPIAWTRGTLSKSYGEAGNAGFKHTTYTFTNVDLSNIPPGSVGTFYLVNLPGNGAEGVTATAGNRHGSFKAYADAQGCAGWSGNKEAGQVCAQASGQKQGDNNIAGEMDLFEANMYGFSTTSHGCQYEEPNFTGTFTGGTTTCNWGGNVLGVHASTPTAGAAAHVNLTAGSTPGTSCAGMLGPDGRAIKSDFYGPNAACYVNTLQPIDSIEVAISADGASFTTVIKQGANTLSGTQVTAPGMQAQADLPWTVVGAGWASETDWLDGITITPGTNQALCDPDYSDMMGNCNFAGIVGPSFTPTSLYCNGLGPDITADCPNDPSICCGLCHGVWAPSATRCVASKDVHLALEGISMDVGSPQ</sequence>
<feature type="signal peptide" evidence="1">
    <location>
        <begin position="1"/>
        <end position="16"/>
    </location>
</feature>
<evidence type="ECO:0000256" key="1">
    <source>
        <dbReference type="SAM" id="SignalP"/>
    </source>
</evidence>
<keyword evidence="1" id="KW-0732">Signal</keyword>
<organism evidence="2">
    <name type="scientific">Emiliania huxleyi</name>
    <name type="common">Coccolithophore</name>
    <name type="synonym">Pontosphaera huxleyi</name>
    <dbReference type="NCBI Taxonomy" id="2903"/>
    <lineage>
        <taxon>Eukaryota</taxon>
        <taxon>Haptista</taxon>
        <taxon>Haptophyta</taxon>
        <taxon>Prymnesiophyceae</taxon>
        <taxon>Isochrysidales</taxon>
        <taxon>Noelaerhabdaceae</taxon>
        <taxon>Emiliania</taxon>
    </lineage>
</organism>
<dbReference type="AlphaFoldDB" id="A0A7S3SDS3"/>
<proteinExistence type="predicted"/>
<name>A0A7S3SDS3_EMIHU</name>
<reference evidence="2" key="1">
    <citation type="submission" date="2021-01" db="EMBL/GenBank/DDBJ databases">
        <authorList>
            <person name="Corre E."/>
            <person name="Pelletier E."/>
            <person name="Niang G."/>
            <person name="Scheremetjew M."/>
            <person name="Finn R."/>
            <person name="Kale V."/>
            <person name="Holt S."/>
            <person name="Cochrane G."/>
            <person name="Meng A."/>
            <person name="Brown T."/>
            <person name="Cohen L."/>
        </authorList>
    </citation>
    <scope>NUCLEOTIDE SEQUENCE</scope>
    <source>
        <strain evidence="2">379</strain>
    </source>
</reference>
<dbReference type="InterPro" id="IPR013320">
    <property type="entry name" value="ConA-like_dom_sf"/>
</dbReference>
<dbReference type="GO" id="GO:0005975">
    <property type="term" value="P:carbohydrate metabolic process"/>
    <property type="evidence" value="ECO:0007669"/>
    <property type="project" value="InterPro"/>
</dbReference>
<dbReference type="EMBL" id="HBIR01024429">
    <property type="protein sequence ID" value="CAE0551391.1"/>
    <property type="molecule type" value="Transcribed_RNA"/>
</dbReference>
<dbReference type="Gene3D" id="2.70.100.10">
    <property type="entry name" value="Glycoside hydrolase, family 7, domain"/>
    <property type="match status" value="1"/>
</dbReference>
<dbReference type="GO" id="GO:0004553">
    <property type="term" value="F:hydrolase activity, hydrolyzing O-glycosyl compounds"/>
    <property type="evidence" value="ECO:0007669"/>
    <property type="project" value="InterPro"/>
</dbReference>
<protein>
    <submittedName>
        <fullName evidence="2">Uncharacterized protein</fullName>
    </submittedName>
</protein>
<dbReference type="SUPFAM" id="SSF49899">
    <property type="entry name" value="Concanavalin A-like lectins/glucanases"/>
    <property type="match status" value="1"/>
</dbReference>
<gene>
    <name evidence="2" type="ORF">EHUX00137_LOCUS18737</name>
</gene>
<evidence type="ECO:0000313" key="2">
    <source>
        <dbReference type="EMBL" id="CAE0551391.1"/>
    </source>
</evidence>
<dbReference type="InterPro" id="IPR037019">
    <property type="entry name" value="Glyco_hydro_7_sf"/>
</dbReference>